<evidence type="ECO:0000256" key="2">
    <source>
        <dbReference type="ARBA" id="ARBA00022525"/>
    </source>
</evidence>
<dbReference type="GO" id="GO:0007156">
    <property type="term" value="P:homophilic cell adhesion via plasma membrane adhesion molecules"/>
    <property type="evidence" value="ECO:0007669"/>
    <property type="project" value="InterPro"/>
</dbReference>
<dbReference type="NCBIfam" id="TIGR03661">
    <property type="entry name" value="T1SS_VCA0849"/>
    <property type="match status" value="2"/>
</dbReference>
<dbReference type="RefSeq" id="WP_201664015.1">
    <property type="nucleotide sequence ID" value="NZ_JAEQNC010000026.1"/>
</dbReference>
<dbReference type="InterPro" id="IPR015919">
    <property type="entry name" value="Cadherin-like_sf"/>
</dbReference>
<organism evidence="5 6">
    <name type="scientific">Rhizobium setariae</name>
    <dbReference type="NCBI Taxonomy" id="2801340"/>
    <lineage>
        <taxon>Bacteria</taxon>
        <taxon>Pseudomonadati</taxon>
        <taxon>Pseudomonadota</taxon>
        <taxon>Alphaproteobacteria</taxon>
        <taxon>Hyphomicrobiales</taxon>
        <taxon>Rhizobiaceae</taxon>
        <taxon>Rhizobium/Agrobacterium group</taxon>
        <taxon>Rhizobium</taxon>
    </lineage>
</organism>
<dbReference type="InterPro" id="IPR013783">
    <property type="entry name" value="Ig-like_fold"/>
</dbReference>
<dbReference type="Pfam" id="PF17963">
    <property type="entry name" value="Big_9"/>
    <property type="match status" value="1"/>
</dbReference>
<dbReference type="PANTHER" id="PTHR38340">
    <property type="entry name" value="S-LAYER PROTEIN"/>
    <property type="match status" value="1"/>
</dbReference>
<dbReference type="Pfam" id="PF05345">
    <property type="entry name" value="He_PIG"/>
    <property type="match status" value="6"/>
</dbReference>
<proteinExistence type="predicted"/>
<dbReference type="PROSITE" id="PS50268">
    <property type="entry name" value="CADHERIN_2"/>
    <property type="match status" value="1"/>
</dbReference>
<dbReference type="Pfam" id="PF17892">
    <property type="entry name" value="Cadherin_5"/>
    <property type="match status" value="2"/>
</dbReference>
<keyword evidence="2" id="KW-0964">Secreted</keyword>
<evidence type="ECO:0000259" key="4">
    <source>
        <dbReference type="PROSITE" id="PS50268"/>
    </source>
</evidence>
<feature type="region of interest" description="Disordered" evidence="3">
    <location>
        <begin position="953"/>
        <end position="1006"/>
    </location>
</feature>
<sequence length="2080" mass="215638">MNIVAGSTEVVNSTTAGNQRAVNGISLPGGGWITAWQSFYQDGSDYGVYFQRYSENGTKLGGEIRINTQAYYDQAEVSLAALPDGGWMATWMSYNQGTSGWSVFMQRFNDQGQPDGVETRINYAGAEPSITALADGGWVIVSHAGTTVNQSVYGADGTLEKTSSLGVGTNTKIAALPDGGWVVVWHSTAADNSGAGIFQQRFDAEGVAKGSPQLVNERTWDDQCYPSIAVQTDGSWVVTWQSSGLQSAEIYQRHYNADGSSTPEGETLVNTVTSNTQHRPEITALTEGGWVVVWEGIGAENKWGVYQQVFNADGKPVGVETLVATTNGQSTTSPYAVALQNGGWTVMWEAPSNGNGDIFQRSFSLEGNQAPDGMDATCTVEMNGTYVFQLSDFRITDADGNSLRNIAIDTLPHTGTLTLNGIEVQAGDVITRGELLAGELVWHPAADTKGSALDTLTFFVVDDGGTRAGGQNRDVTANTITFDVLQTLPIDAVADQTANEAHTYSLAIPSSSFTSAFPSETPVFTATLPDGSPLPQWLTFDAAALTLTGTPGHGDIGTLAIRIVATGTTHRIVETFDLAIGDEDGGPIVPDQMAYKDRPYSFVVPAGLFDGYGLGDDRSYSATLKNGDPLPGWLHIDPATGTFSGTPTQGDMATLSIVVTVSGNGNQVSDAFQLDARMGEFAATHTGTAFGDDYTGTESPDVIHGLAGDDWLSGGIGGDILYGDDGNDLLSGEDGDDILYGGNGNDTLYGGSGNDRLYGGAGNDTLYSGDGNNTLYGGAGNDTLVGGYGADTFFGEDGDDLFQQIGYYGFSGKDTAVGGRGNDVFQLSWYYATAVLTLGEGVDTISWEASSYYYPDTVTVTDFEVGAGGDRIDLSGLFLALSNAGWDGDQNPFLGSVGCFRVVQSNADTLIQINPNGSAYPSWQTVLRLENVSAAQLTIENIGPYSIDGSQPAGQTITGTSASDTLTGGVGNDEIHGLEGNDTIRGGSGRDVIHGDQGTDTLYGDRGNDTLYGDDGDDALYGGAGNDVLYGGDGNDRLWGDGGTNSLYGGAGNDVFYNSISDGTDYMDGGGGDDVFLDVGYGGGTHTVLGGAGNDTVYLTGYSDSAVITLGSGTDTIGWNYNYWYASSSRVVTVTDFATGAGGDRIDVGGLSYYYTNNAFSPSAGYLRLAQSGTDTLLQIDTTGASDGAQWQTVLVLQNVDKSTMAEGNLRLNSSSIFHMPALANPIVDFTSAEDQPLSYQIPSNTFSDQDGDTLIYSATLGDGSPLPSWLSFNVTTRTFSGTPPLNFNGSLELKVIAEDNAFAKFDTFTLTIANVNDAPVIAHTIPNQAATQDAAFNFQFATNTFADVDLGDTLTYSATLGSGGTLPAWLSFDPTTRTFSGTPVNADVGTLTVSVTASDGNGGTVLETFDIVIANVNDAPGVDKGIADRTINEDAPFSFTIPSDAFKDIDVGDTLSYTATLVGGGTLPGWLSFDPATGTFSGTPLDGDVGTFTVSVVASDGNGGFATETFTLTIANVNDAPAGNPTAVLVGGLEDISYNLAASDLLAGYHDEEGDTLSIRGLAASGGATVTDNGDGTYTITPGANANGTVTLSYQVIDGNGGSTAATQSLNFIAVNDAPVVDKAIADRSTNEDALFTFTIPADAFRDIDAGDALTYTVALTGGGSLPGWLTFNAATRTFSGTPANGDVGTISVTVTARDGSNLSVSDTFNLTIANVNDAPAGSPTAVLADGLEDASYSLAAADLLAGFHDEEGDTLSVRNLTASGGASVVDNGDGTFTITPAANANGMVTLNYQVTDGNGGSMAATQSLNFAAVNDAPTAANLSIIVNQGAAYSFRGTTFGFQDIDTDGFAGIRIASIEGSGRLMLNGARVRSGEFIDEADMAKLSWTPDKDAVGKSVGSFSFTVADDAGAESAPVYSVNFGVSAEKASFVGEKTDDIVLGSARADVIRGKGGNDTLLAGRGLDIVDGGAGNDVIKGGSGADRLIGGRGDDTLSGGAGSDTFVFRTGDGDDTITDFKASGSAHDFLDLSGLKSITGIKDLMKNHAEQVDAHVIIDGLFGDRIVLMNVRLEDLDAGNVLF</sequence>
<dbReference type="GO" id="GO:0005576">
    <property type="term" value="C:extracellular region"/>
    <property type="evidence" value="ECO:0007669"/>
    <property type="project" value="UniProtKB-SubCell"/>
</dbReference>
<dbReference type="SMART" id="SM00736">
    <property type="entry name" value="CADG"/>
    <property type="match status" value="6"/>
</dbReference>
<dbReference type="SUPFAM" id="SSF51120">
    <property type="entry name" value="beta-Roll"/>
    <property type="match status" value="5"/>
</dbReference>
<dbReference type="Pfam" id="PF00353">
    <property type="entry name" value="HemolysinCabind"/>
    <property type="match status" value="7"/>
</dbReference>
<dbReference type="InterPro" id="IPR050557">
    <property type="entry name" value="RTX_toxin/Mannuronan_C5-epim"/>
</dbReference>
<dbReference type="EMBL" id="JAEQNC010000026">
    <property type="protein sequence ID" value="MBL0375470.1"/>
    <property type="molecule type" value="Genomic_DNA"/>
</dbReference>
<evidence type="ECO:0000313" key="6">
    <source>
        <dbReference type="Proteomes" id="UP000633219"/>
    </source>
</evidence>
<evidence type="ECO:0000256" key="3">
    <source>
        <dbReference type="SAM" id="MobiDB-lite"/>
    </source>
</evidence>
<dbReference type="InterPro" id="IPR002126">
    <property type="entry name" value="Cadherin-like_dom"/>
</dbReference>
<feature type="compositionally biased region" description="Polar residues" evidence="3">
    <location>
        <begin position="953"/>
        <end position="966"/>
    </location>
</feature>
<dbReference type="NCBIfam" id="NF012211">
    <property type="entry name" value="tand_rpt_95"/>
    <property type="match status" value="3"/>
</dbReference>
<dbReference type="SUPFAM" id="SSF49313">
    <property type="entry name" value="Cadherin-like"/>
    <property type="match status" value="6"/>
</dbReference>
<dbReference type="InterPro" id="IPR041690">
    <property type="entry name" value="Cadherin_5"/>
</dbReference>
<dbReference type="GO" id="GO:0005509">
    <property type="term" value="F:calcium ion binding"/>
    <property type="evidence" value="ECO:0007669"/>
    <property type="project" value="InterPro"/>
</dbReference>
<dbReference type="Gene3D" id="2.60.40.10">
    <property type="entry name" value="Immunoglobulins"/>
    <property type="match status" value="6"/>
</dbReference>
<dbReference type="Proteomes" id="UP000633219">
    <property type="component" value="Unassembled WGS sequence"/>
</dbReference>
<dbReference type="PRINTS" id="PR00313">
    <property type="entry name" value="CABNDNGRPT"/>
</dbReference>
<evidence type="ECO:0000256" key="1">
    <source>
        <dbReference type="ARBA" id="ARBA00004613"/>
    </source>
</evidence>
<protein>
    <submittedName>
        <fullName evidence="5">Cadherin-like domain-containing protein</fullName>
    </submittedName>
</protein>
<feature type="domain" description="Cadherin" evidence="4">
    <location>
        <begin position="1224"/>
        <end position="1322"/>
    </location>
</feature>
<evidence type="ECO:0000313" key="5">
    <source>
        <dbReference type="EMBL" id="MBL0375470.1"/>
    </source>
</evidence>
<dbReference type="InterPro" id="IPR001343">
    <property type="entry name" value="Hemolysn_Ca-bd"/>
</dbReference>
<dbReference type="Gene3D" id="2.60.40.2810">
    <property type="match status" value="1"/>
</dbReference>
<dbReference type="InterPro" id="IPR011049">
    <property type="entry name" value="Serralysin-like_metalloprot_C"/>
</dbReference>
<gene>
    <name evidence="5" type="ORF">JJB09_26030</name>
</gene>
<dbReference type="GO" id="GO:0016020">
    <property type="term" value="C:membrane"/>
    <property type="evidence" value="ECO:0007669"/>
    <property type="project" value="InterPro"/>
</dbReference>
<dbReference type="InterPro" id="IPR006644">
    <property type="entry name" value="Cadg"/>
</dbReference>
<name>A0A937CNG6_9HYPH</name>
<dbReference type="Gene3D" id="2.150.10.10">
    <property type="entry name" value="Serralysin-like metalloprotease, C-terminal"/>
    <property type="match status" value="5"/>
</dbReference>
<dbReference type="PANTHER" id="PTHR38340:SF1">
    <property type="entry name" value="S-LAYER PROTEIN"/>
    <property type="match status" value="1"/>
</dbReference>
<comment type="caution">
    <text evidence="5">The sequence shown here is derived from an EMBL/GenBank/DDBJ whole genome shotgun (WGS) entry which is preliminary data.</text>
</comment>
<dbReference type="InterPro" id="IPR019960">
    <property type="entry name" value="T1SS_VCA0849"/>
</dbReference>
<accession>A0A937CNG6</accession>
<reference evidence="5" key="1">
    <citation type="submission" date="2021-01" db="EMBL/GenBank/DDBJ databases">
        <title>Rhizobium sp. strain KVB221 16S ribosomal RNA gene Genome sequencing and assembly.</title>
        <authorList>
            <person name="Kang M."/>
        </authorList>
    </citation>
    <scope>NUCLEOTIDE SEQUENCE</scope>
    <source>
        <strain evidence="5">KVB221</strain>
    </source>
</reference>
<dbReference type="InterPro" id="IPR018511">
    <property type="entry name" value="Hemolysin-typ_Ca-bd_CS"/>
</dbReference>
<comment type="subcellular location">
    <subcellularLocation>
        <location evidence="1">Secreted</location>
    </subcellularLocation>
</comment>
<dbReference type="PROSITE" id="PS00330">
    <property type="entry name" value="HEMOLYSIN_CALCIUM"/>
    <property type="match status" value="6"/>
</dbReference>
<keyword evidence="6" id="KW-1185">Reference proteome</keyword>